<evidence type="ECO:0008006" key="3">
    <source>
        <dbReference type="Google" id="ProtNLM"/>
    </source>
</evidence>
<dbReference type="HOGENOM" id="CLU_2084174_0_0_1"/>
<dbReference type="InParanoid" id="C0NVW7"/>
<organism evidence="1 2">
    <name type="scientific">Ajellomyces capsulatus (strain G186AR / H82 / ATCC MYA-2454 / RMSCC 2432)</name>
    <name type="common">Darling's disease fungus</name>
    <name type="synonym">Histoplasma capsulatum</name>
    <dbReference type="NCBI Taxonomy" id="447093"/>
    <lineage>
        <taxon>Eukaryota</taxon>
        <taxon>Fungi</taxon>
        <taxon>Dikarya</taxon>
        <taxon>Ascomycota</taxon>
        <taxon>Pezizomycotina</taxon>
        <taxon>Eurotiomycetes</taxon>
        <taxon>Eurotiomycetidae</taxon>
        <taxon>Onygenales</taxon>
        <taxon>Ajellomycetaceae</taxon>
        <taxon>Histoplasma</taxon>
    </lineage>
</organism>
<dbReference type="SUPFAM" id="SSF48403">
    <property type="entry name" value="Ankyrin repeat"/>
    <property type="match status" value="1"/>
</dbReference>
<keyword evidence="2" id="KW-1185">Reference proteome</keyword>
<proteinExistence type="predicted"/>
<dbReference type="Pfam" id="PF00023">
    <property type="entry name" value="Ank"/>
    <property type="match status" value="1"/>
</dbReference>
<evidence type="ECO:0000313" key="2">
    <source>
        <dbReference type="Proteomes" id="UP000001631"/>
    </source>
</evidence>
<dbReference type="InterPro" id="IPR002110">
    <property type="entry name" value="Ankyrin_rpt"/>
</dbReference>
<dbReference type="EMBL" id="GG663373">
    <property type="protein sequence ID" value="EEH04656.1"/>
    <property type="molecule type" value="Genomic_DNA"/>
</dbReference>
<sequence>MLLLTLVPSISRTTFMWCTLGTGKLWIFFFVGGTELDSVGSNERFLLHIEAIDGREGSGQNFQQLVNSGASSNQNCVYPPIVAVSAGYVHIVNLLLRYGADPNVAPTKDIIAPFTVP</sequence>
<dbReference type="GeneID" id="69040313"/>
<dbReference type="RefSeq" id="XP_045285137.1">
    <property type="nucleotide sequence ID" value="XM_045434346.1"/>
</dbReference>
<dbReference type="Gene3D" id="1.25.40.20">
    <property type="entry name" value="Ankyrin repeat-containing domain"/>
    <property type="match status" value="1"/>
</dbReference>
<dbReference type="InterPro" id="IPR036770">
    <property type="entry name" value="Ankyrin_rpt-contain_sf"/>
</dbReference>
<name>C0NVW7_AJECG</name>
<accession>C0NVW7</accession>
<dbReference type="AlphaFoldDB" id="C0NVW7"/>
<protein>
    <recommendedName>
        <fullName evidence="3">Ankyrin repeat protein</fullName>
    </recommendedName>
</protein>
<reference evidence="1" key="1">
    <citation type="submission" date="2009-02" db="EMBL/GenBank/DDBJ databases">
        <title>The Genome Sequence of Ajellomyces capsulatus strain G186AR.</title>
        <authorList>
            <consortium name="The Broad Institute Genome Sequencing Platform"/>
            <person name="Champion M."/>
            <person name="Cuomo C."/>
            <person name="Ma L.-J."/>
            <person name="Henn M.R."/>
            <person name="Sil A."/>
            <person name="Goldman B."/>
            <person name="Young S.K."/>
            <person name="Kodira C.D."/>
            <person name="Zeng Q."/>
            <person name="Koehrsen M."/>
            <person name="Alvarado L."/>
            <person name="Berlin A."/>
            <person name="Borenstein D."/>
            <person name="Chen Z."/>
            <person name="Engels R."/>
            <person name="Freedman E."/>
            <person name="Gellesch M."/>
            <person name="Goldberg J."/>
            <person name="Griggs A."/>
            <person name="Gujja S."/>
            <person name="Heiman D."/>
            <person name="Hepburn T."/>
            <person name="Howarth C."/>
            <person name="Jen D."/>
            <person name="Larson L."/>
            <person name="Lewis B."/>
            <person name="Mehta T."/>
            <person name="Park D."/>
            <person name="Pearson M."/>
            <person name="Roberts A."/>
            <person name="Saif S."/>
            <person name="Shea T."/>
            <person name="Shenoy N."/>
            <person name="Sisk P."/>
            <person name="Stolte C."/>
            <person name="Sykes S."/>
            <person name="Walk T."/>
            <person name="White J."/>
            <person name="Yandava C."/>
            <person name="Klein B."/>
            <person name="McEwen J.G."/>
            <person name="Puccia R."/>
            <person name="Goldman G.H."/>
            <person name="Felipe M.S."/>
            <person name="Nino-Vega G."/>
            <person name="San-Blas G."/>
            <person name="Taylor J."/>
            <person name="Mendoza L."/>
            <person name="Galagan J."/>
            <person name="Nusbaum C."/>
            <person name="Birren B."/>
        </authorList>
    </citation>
    <scope>NUCLEOTIDE SEQUENCE</scope>
    <source>
        <strain evidence="1">G186AR</strain>
    </source>
</reference>
<evidence type="ECO:0000313" key="1">
    <source>
        <dbReference type="EMBL" id="EEH04656.1"/>
    </source>
</evidence>
<dbReference type="Proteomes" id="UP000001631">
    <property type="component" value="Unassembled WGS sequence"/>
</dbReference>
<gene>
    <name evidence="1" type="ORF">HCBG_07297</name>
</gene>